<dbReference type="CDD" id="cd06579">
    <property type="entry name" value="TM_PBP1_transp_AraH_like"/>
    <property type="match status" value="1"/>
</dbReference>
<evidence type="ECO:0000313" key="7">
    <source>
        <dbReference type="EMBL" id="GAP39672.1"/>
    </source>
</evidence>
<keyword evidence="4 6" id="KW-1133">Transmembrane helix</keyword>
<evidence type="ECO:0000256" key="4">
    <source>
        <dbReference type="ARBA" id="ARBA00022989"/>
    </source>
</evidence>
<reference evidence="7" key="1">
    <citation type="journal article" date="2015" name="Genome Announc.">
        <title>Draft Genome Sequence of Anaerolineae Strain TC1, a Novel Isolate from a Methanogenic Wastewater Treatment System.</title>
        <authorList>
            <person name="Matsuura N."/>
            <person name="Tourlousse D.M."/>
            <person name="Sun L."/>
            <person name="Toyonaga M."/>
            <person name="Kuroda K."/>
            <person name="Ohashi A."/>
            <person name="Cruz R."/>
            <person name="Yamaguchi T."/>
            <person name="Sekiguchi Y."/>
        </authorList>
    </citation>
    <scope>NUCLEOTIDE SEQUENCE [LARGE SCALE GENOMIC DNA]</scope>
    <source>
        <strain evidence="7">TC1</strain>
    </source>
</reference>
<dbReference type="InterPro" id="IPR001851">
    <property type="entry name" value="ABC_transp_permease"/>
</dbReference>
<feature type="transmembrane region" description="Helical" evidence="6">
    <location>
        <begin position="157"/>
        <end position="176"/>
    </location>
</feature>
<feature type="transmembrane region" description="Helical" evidence="6">
    <location>
        <begin position="304"/>
        <end position="331"/>
    </location>
</feature>
<name>A0A0K8PAJ1_9CHLR</name>
<dbReference type="PATRIC" id="fig|1678840.3.peg.752"/>
<feature type="transmembrane region" description="Helical" evidence="6">
    <location>
        <begin position="129"/>
        <end position="150"/>
    </location>
</feature>
<proteinExistence type="predicted"/>
<feature type="transmembrane region" description="Helical" evidence="6">
    <location>
        <begin position="31"/>
        <end position="52"/>
    </location>
</feature>
<organism evidence="7">
    <name type="scientific">Flexilinea flocculi</name>
    <dbReference type="NCBI Taxonomy" id="1678840"/>
    <lineage>
        <taxon>Bacteria</taxon>
        <taxon>Bacillati</taxon>
        <taxon>Chloroflexota</taxon>
        <taxon>Anaerolineae</taxon>
        <taxon>Anaerolineales</taxon>
        <taxon>Anaerolineaceae</taxon>
        <taxon>Flexilinea</taxon>
    </lineage>
</organism>
<keyword evidence="5 6" id="KW-0472">Membrane</keyword>
<evidence type="ECO:0000256" key="5">
    <source>
        <dbReference type="ARBA" id="ARBA00023136"/>
    </source>
</evidence>
<feature type="transmembrane region" description="Helical" evidence="6">
    <location>
        <begin position="99"/>
        <end position="123"/>
    </location>
</feature>
<dbReference type="AlphaFoldDB" id="A0A0K8PAJ1"/>
<keyword evidence="2" id="KW-1003">Cell membrane</keyword>
<dbReference type="GO" id="GO:0022857">
    <property type="term" value="F:transmembrane transporter activity"/>
    <property type="evidence" value="ECO:0007669"/>
    <property type="project" value="InterPro"/>
</dbReference>
<gene>
    <name evidence="7" type="ORF">ATC1_12206</name>
</gene>
<keyword evidence="8" id="KW-1185">Reference proteome</keyword>
<dbReference type="PANTHER" id="PTHR32196">
    <property type="entry name" value="ABC TRANSPORTER PERMEASE PROTEIN YPHD-RELATED-RELATED"/>
    <property type="match status" value="1"/>
</dbReference>
<feature type="transmembrane region" description="Helical" evidence="6">
    <location>
        <begin position="343"/>
        <end position="362"/>
    </location>
</feature>
<feature type="transmembrane region" description="Helical" evidence="6">
    <location>
        <begin position="72"/>
        <end position="92"/>
    </location>
</feature>
<dbReference type="EMBL" id="DF968180">
    <property type="protein sequence ID" value="GAP39672.1"/>
    <property type="molecule type" value="Genomic_DNA"/>
</dbReference>
<evidence type="ECO:0000256" key="6">
    <source>
        <dbReference type="SAM" id="Phobius"/>
    </source>
</evidence>
<evidence type="ECO:0000313" key="8">
    <source>
        <dbReference type="Proteomes" id="UP000053370"/>
    </source>
</evidence>
<protein>
    <submittedName>
        <fullName evidence="7">Ribose/xylose/arabinose/galactoside ABC-type transport system, permease component</fullName>
    </submittedName>
</protein>
<evidence type="ECO:0000256" key="3">
    <source>
        <dbReference type="ARBA" id="ARBA00022692"/>
    </source>
</evidence>
<feature type="transmembrane region" description="Helical" evidence="6">
    <location>
        <begin position="264"/>
        <end position="283"/>
    </location>
</feature>
<evidence type="ECO:0000256" key="1">
    <source>
        <dbReference type="ARBA" id="ARBA00004651"/>
    </source>
</evidence>
<dbReference type="STRING" id="1678840.ATC1_12206"/>
<dbReference type="Proteomes" id="UP000053370">
    <property type="component" value="Unassembled WGS sequence"/>
</dbReference>
<comment type="subcellular location">
    <subcellularLocation>
        <location evidence="1">Cell membrane</location>
        <topology evidence="1">Multi-pass membrane protein</topology>
    </subcellularLocation>
</comment>
<dbReference type="OrthoDB" id="9813906at2"/>
<sequence length="372" mass="38432">MITHVQTYDKNSLEKKGFLNRVINFIGTDNLTLFLAWIVLVFLISVVSTWFGLSGGSKFFTWQNLMNSLAQAVVIVGLLAVGETVVIVAGGLDISVGSVASCGSVVAASVLVGIGTVGSLHIFPTGNTLVAILAGMLAGMIAGLLNGLVVTKLHVNATIATLGALAAFAGIAFLLAPDGKPIGVVTQPGFTWLAQGRLLQNMSIPALNGSKWTGIPVLTVILVFVTIIMHIVMRYTDFGRAIYAIGGNATAARLAGINVSRVKIGMFMISGSIAGLAGVLLAARTTSGNPINGQNLELQAITAVYLGGASTSGGKGTIFGTFLAVIMVGTLNNGMNLLGFNTFAQKVALGLLLIAAVAISQFRQSQAEKARK</sequence>
<dbReference type="Pfam" id="PF02653">
    <property type="entry name" value="BPD_transp_2"/>
    <property type="match status" value="1"/>
</dbReference>
<keyword evidence="3 6" id="KW-0812">Transmembrane</keyword>
<dbReference type="GO" id="GO:0005886">
    <property type="term" value="C:plasma membrane"/>
    <property type="evidence" value="ECO:0007669"/>
    <property type="project" value="UniProtKB-SubCell"/>
</dbReference>
<dbReference type="RefSeq" id="WP_062278322.1">
    <property type="nucleotide sequence ID" value="NZ_DF968180.1"/>
</dbReference>
<accession>A0A0K8PAJ1</accession>
<feature type="transmembrane region" description="Helical" evidence="6">
    <location>
        <begin position="212"/>
        <end position="233"/>
    </location>
</feature>
<evidence type="ECO:0000256" key="2">
    <source>
        <dbReference type="ARBA" id="ARBA00022475"/>
    </source>
</evidence>